<proteinExistence type="predicted"/>
<evidence type="ECO:0000313" key="2">
    <source>
        <dbReference type="EMBL" id="KAH3803797.1"/>
    </source>
</evidence>
<comment type="caution">
    <text evidence="2">The sequence shown here is derived from an EMBL/GenBank/DDBJ whole genome shotgun (WGS) entry which is preliminary data.</text>
</comment>
<sequence>MQGEQQQIPTLTESARYITRRQESSLAPYVPHIFKSWKPCRTLSPWDTKGKTINSPRKSKGMPIHPVKED</sequence>
<feature type="region of interest" description="Disordered" evidence="1">
    <location>
        <begin position="45"/>
        <end position="70"/>
    </location>
</feature>
<protein>
    <submittedName>
        <fullName evidence="2">Uncharacterized protein</fullName>
    </submittedName>
</protein>
<gene>
    <name evidence="2" type="ORF">DPMN_132065</name>
</gene>
<dbReference type="AlphaFoldDB" id="A0A9D4JDE8"/>
<keyword evidence="3" id="KW-1185">Reference proteome</keyword>
<name>A0A9D4JDE8_DREPO</name>
<organism evidence="2 3">
    <name type="scientific">Dreissena polymorpha</name>
    <name type="common">Zebra mussel</name>
    <name type="synonym">Mytilus polymorpha</name>
    <dbReference type="NCBI Taxonomy" id="45954"/>
    <lineage>
        <taxon>Eukaryota</taxon>
        <taxon>Metazoa</taxon>
        <taxon>Spiralia</taxon>
        <taxon>Lophotrochozoa</taxon>
        <taxon>Mollusca</taxon>
        <taxon>Bivalvia</taxon>
        <taxon>Autobranchia</taxon>
        <taxon>Heteroconchia</taxon>
        <taxon>Euheterodonta</taxon>
        <taxon>Imparidentia</taxon>
        <taxon>Neoheterodontei</taxon>
        <taxon>Myida</taxon>
        <taxon>Dreissenoidea</taxon>
        <taxon>Dreissenidae</taxon>
        <taxon>Dreissena</taxon>
    </lineage>
</organism>
<dbReference type="EMBL" id="JAIWYP010000006">
    <property type="protein sequence ID" value="KAH3803797.1"/>
    <property type="molecule type" value="Genomic_DNA"/>
</dbReference>
<accession>A0A9D4JDE8</accession>
<evidence type="ECO:0000313" key="3">
    <source>
        <dbReference type="Proteomes" id="UP000828390"/>
    </source>
</evidence>
<evidence type="ECO:0000256" key="1">
    <source>
        <dbReference type="SAM" id="MobiDB-lite"/>
    </source>
</evidence>
<dbReference type="Proteomes" id="UP000828390">
    <property type="component" value="Unassembled WGS sequence"/>
</dbReference>
<reference evidence="2" key="1">
    <citation type="journal article" date="2019" name="bioRxiv">
        <title>The Genome of the Zebra Mussel, Dreissena polymorpha: A Resource for Invasive Species Research.</title>
        <authorList>
            <person name="McCartney M.A."/>
            <person name="Auch B."/>
            <person name="Kono T."/>
            <person name="Mallez S."/>
            <person name="Zhang Y."/>
            <person name="Obille A."/>
            <person name="Becker A."/>
            <person name="Abrahante J.E."/>
            <person name="Garbe J."/>
            <person name="Badalamenti J.P."/>
            <person name="Herman A."/>
            <person name="Mangelson H."/>
            <person name="Liachko I."/>
            <person name="Sullivan S."/>
            <person name="Sone E.D."/>
            <person name="Koren S."/>
            <person name="Silverstein K.A.T."/>
            <person name="Beckman K.B."/>
            <person name="Gohl D.M."/>
        </authorList>
    </citation>
    <scope>NUCLEOTIDE SEQUENCE</scope>
    <source>
        <strain evidence="2">Duluth1</strain>
        <tissue evidence="2">Whole animal</tissue>
    </source>
</reference>
<reference evidence="2" key="2">
    <citation type="submission" date="2020-11" db="EMBL/GenBank/DDBJ databases">
        <authorList>
            <person name="McCartney M.A."/>
            <person name="Auch B."/>
            <person name="Kono T."/>
            <person name="Mallez S."/>
            <person name="Becker A."/>
            <person name="Gohl D.M."/>
            <person name="Silverstein K.A.T."/>
            <person name="Koren S."/>
            <person name="Bechman K.B."/>
            <person name="Herman A."/>
            <person name="Abrahante J.E."/>
            <person name="Garbe J."/>
        </authorList>
    </citation>
    <scope>NUCLEOTIDE SEQUENCE</scope>
    <source>
        <strain evidence="2">Duluth1</strain>
        <tissue evidence="2">Whole animal</tissue>
    </source>
</reference>